<sequence>MATTSFGIAVTNKTAWTQAIDGAAYSKVVIATYLNSAPVAVYIGPSAPAADSNDYFVVDGEEPLTIELSATDKIFVRSIRERDGFLRGYRVSV</sequence>
<dbReference type="Proteomes" id="UP000033804">
    <property type="component" value="Segment"/>
</dbReference>
<evidence type="ECO:0000313" key="2">
    <source>
        <dbReference type="Proteomes" id="UP000033804"/>
    </source>
</evidence>
<gene>
    <name evidence="1" type="ORF">Sm_phiM9_130</name>
</gene>
<name>A0A0F6R7K3_9CAUD</name>
<evidence type="ECO:0000313" key="1">
    <source>
        <dbReference type="EMBL" id="AKE44758.1"/>
    </source>
</evidence>
<organism evidence="1 2">
    <name type="scientific">Sinorhizobium phage phiM9</name>
    <dbReference type="NCBI Taxonomy" id="1636182"/>
    <lineage>
        <taxon>Viruses</taxon>
        <taxon>Duplodnaviria</taxon>
        <taxon>Heunggongvirae</taxon>
        <taxon>Uroviricota</taxon>
        <taxon>Caudoviricetes</taxon>
        <taxon>Pootjesviridae</taxon>
        <taxon>Emnonavirus</taxon>
        <taxon>Emnonavirus phiM9</taxon>
    </lineage>
</organism>
<proteinExistence type="predicted"/>
<dbReference type="KEGG" id="vg:26517810"/>
<reference evidence="2" key="2">
    <citation type="submission" date="2015-03" db="EMBL/GenBank/DDBJ databases">
        <title>The genome and structure of Sinorhizobium meliloti phage phiM9.</title>
        <authorList>
            <person name="Johnson M.C."/>
            <person name="Tatum K.B."/>
            <person name="Lynn J.S."/>
            <person name="Brewer T.E."/>
            <person name="Washburn B.K."/>
            <person name="Stroupe M.E."/>
            <person name="Jones K.M."/>
        </authorList>
    </citation>
    <scope>NUCLEOTIDE SEQUENCE [LARGE SCALE GENOMIC DNA]</scope>
</reference>
<dbReference type="EMBL" id="KP881232">
    <property type="protein sequence ID" value="AKE44758.1"/>
    <property type="molecule type" value="Genomic_DNA"/>
</dbReference>
<dbReference type="OrthoDB" id="40842at10239"/>
<accession>A0A0F6R7K3</accession>
<reference evidence="1 2" key="1">
    <citation type="journal article" date="2015" name="J. Virol.">
        <title>Sinorhizobium meliloti Phage ?M9 Defines a New Group of T4 Superfamily Phages with Unusual Genomic Features but a Common T=16 Capsid.</title>
        <authorList>
            <person name="Johnson M.C."/>
            <person name="Tatum K.B."/>
            <person name="Lynn J.S."/>
            <person name="Brewer T.E."/>
            <person name="Lu S."/>
            <person name="Washburn B.K."/>
            <person name="Stroupe M.E."/>
            <person name="Jones K.M."/>
        </authorList>
    </citation>
    <scope>NUCLEOTIDE SEQUENCE [LARGE SCALE GENOMIC DNA]</scope>
</reference>
<dbReference type="RefSeq" id="YP_009189512.1">
    <property type="nucleotide sequence ID" value="NC_028676.1"/>
</dbReference>
<protein>
    <submittedName>
        <fullName evidence="1">Uncharacterized protein</fullName>
    </submittedName>
</protein>
<dbReference type="GeneID" id="26517810"/>
<keyword evidence="2" id="KW-1185">Reference proteome</keyword>